<evidence type="ECO:0000313" key="3">
    <source>
        <dbReference type="Proteomes" id="UP000277424"/>
    </source>
</evidence>
<dbReference type="Proteomes" id="UP000277424">
    <property type="component" value="Unassembled WGS sequence"/>
</dbReference>
<gene>
    <name evidence="2" type="ORF">BCL74_3015</name>
</gene>
<dbReference type="InterPro" id="IPR009956">
    <property type="entry name" value="Post-segregation_anti-tox_CcdA"/>
</dbReference>
<dbReference type="EMBL" id="RBIG01000003">
    <property type="protein sequence ID" value="RKQ68535.1"/>
    <property type="molecule type" value="Genomic_DNA"/>
</dbReference>
<evidence type="ECO:0000256" key="1">
    <source>
        <dbReference type="ARBA" id="ARBA00022649"/>
    </source>
</evidence>
<comment type="caution">
    <text evidence="2">The sequence shown here is derived from an EMBL/GenBank/DDBJ whole genome shotgun (WGS) entry which is preliminary data.</text>
</comment>
<sequence length="83" mass="9255">MSASTKHKPDPQKTITVTLDAAALGRLEAAGQNPQRLAARALRLAATRLEPAKSWEAENLDAIERYNARIEQSSLLNDRLRRF</sequence>
<dbReference type="Pfam" id="PF07362">
    <property type="entry name" value="CcdA"/>
    <property type="match status" value="1"/>
</dbReference>
<name>A0A420WC59_9PROT</name>
<dbReference type="OrthoDB" id="7191115at2"/>
<proteinExistence type="predicted"/>
<accession>A0A420WC59</accession>
<organism evidence="2 3">
    <name type="scientific">Oceanibaculum indicum</name>
    <dbReference type="NCBI Taxonomy" id="526216"/>
    <lineage>
        <taxon>Bacteria</taxon>
        <taxon>Pseudomonadati</taxon>
        <taxon>Pseudomonadota</taxon>
        <taxon>Alphaproteobacteria</taxon>
        <taxon>Rhodospirillales</taxon>
        <taxon>Oceanibaculaceae</taxon>
        <taxon>Oceanibaculum</taxon>
    </lineage>
</organism>
<reference evidence="2 3" key="1">
    <citation type="submission" date="2018-10" db="EMBL/GenBank/DDBJ databases">
        <title>Comparative analysis of microorganisms from saline springs in Andes Mountain Range, Colombia.</title>
        <authorList>
            <person name="Rubin E."/>
        </authorList>
    </citation>
    <scope>NUCLEOTIDE SEQUENCE [LARGE SCALE GENOMIC DNA]</scope>
    <source>
        <strain evidence="2 3">USBA 36</strain>
    </source>
</reference>
<keyword evidence="1" id="KW-1277">Toxin-antitoxin system</keyword>
<dbReference type="RefSeq" id="WP_121221221.1">
    <property type="nucleotide sequence ID" value="NZ_RBIG01000003.1"/>
</dbReference>
<evidence type="ECO:0000313" key="2">
    <source>
        <dbReference type="EMBL" id="RKQ68535.1"/>
    </source>
</evidence>
<dbReference type="AlphaFoldDB" id="A0A420WC59"/>
<protein>
    <submittedName>
        <fullName evidence="2">Post-segregation antitoxin CcdA</fullName>
    </submittedName>
</protein>